<evidence type="ECO:0000256" key="2">
    <source>
        <dbReference type="SAM" id="Phobius"/>
    </source>
</evidence>
<keyword evidence="5" id="KW-1185">Reference proteome</keyword>
<name>A0AA36DR21_CYLNA</name>
<protein>
    <recommendedName>
        <fullName evidence="3">Large polyvalent protein associated domain-containing protein</fullName>
    </recommendedName>
</protein>
<dbReference type="EMBL" id="CATQJL010000011">
    <property type="protein sequence ID" value="CAJ0592197.1"/>
    <property type="molecule type" value="Genomic_DNA"/>
</dbReference>
<proteinExistence type="predicted"/>
<feature type="transmembrane region" description="Helical" evidence="2">
    <location>
        <begin position="189"/>
        <end position="210"/>
    </location>
</feature>
<gene>
    <name evidence="4" type="ORF">CYNAS_LOCUS4180</name>
</gene>
<organism evidence="4 5">
    <name type="scientific">Cylicocyclus nassatus</name>
    <name type="common">Nematode worm</name>
    <dbReference type="NCBI Taxonomy" id="53992"/>
    <lineage>
        <taxon>Eukaryota</taxon>
        <taxon>Metazoa</taxon>
        <taxon>Ecdysozoa</taxon>
        <taxon>Nematoda</taxon>
        <taxon>Chromadorea</taxon>
        <taxon>Rhabditida</taxon>
        <taxon>Rhabditina</taxon>
        <taxon>Rhabditomorpha</taxon>
        <taxon>Strongyloidea</taxon>
        <taxon>Strongylidae</taxon>
        <taxon>Cylicocyclus</taxon>
    </lineage>
</organism>
<evidence type="ECO:0000313" key="5">
    <source>
        <dbReference type="Proteomes" id="UP001176961"/>
    </source>
</evidence>
<dbReference type="InterPro" id="IPR041311">
    <property type="entry name" value="LPD29"/>
</dbReference>
<dbReference type="Pfam" id="PF18847">
    <property type="entry name" value="LPD29"/>
    <property type="match status" value="1"/>
</dbReference>
<evidence type="ECO:0000256" key="1">
    <source>
        <dbReference type="SAM" id="MobiDB-lite"/>
    </source>
</evidence>
<keyword evidence="2" id="KW-0812">Transmembrane</keyword>
<feature type="domain" description="Large polyvalent protein associated" evidence="3">
    <location>
        <begin position="640"/>
        <end position="700"/>
    </location>
</feature>
<feature type="compositionally biased region" description="Acidic residues" evidence="1">
    <location>
        <begin position="421"/>
        <end position="431"/>
    </location>
</feature>
<feature type="region of interest" description="Disordered" evidence="1">
    <location>
        <begin position="413"/>
        <end position="434"/>
    </location>
</feature>
<keyword evidence="2" id="KW-0472">Membrane</keyword>
<comment type="caution">
    <text evidence="4">The sequence shown here is derived from an EMBL/GenBank/DDBJ whole genome shotgun (WGS) entry which is preliminary data.</text>
</comment>
<evidence type="ECO:0000259" key="3">
    <source>
        <dbReference type="Pfam" id="PF18847"/>
    </source>
</evidence>
<reference evidence="4" key="1">
    <citation type="submission" date="2023-07" db="EMBL/GenBank/DDBJ databases">
        <authorList>
            <consortium name="CYATHOMIX"/>
        </authorList>
    </citation>
    <scope>NUCLEOTIDE SEQUENCE</scope>
    <source>
        <strain evidence="4">N/A</strain>
    </source>
</reference>
<keyword evidence="2" id="KW-1133">Transmembrane helix</keyword>
<dbReference type="AlphaFoldDB" id="A0AA36DR21"/>
<evidence type="ECO:0000313" key="4">
    <source>
        <dbReference type="EMBL" id="CAJ0592197.1"/>
    </source>
</evidence>
<accession>A0AA36DR21</accession>
<dbReference type="Proteomes" id="UP001176961">
    <property type="component" value="Unassembled WGS sequence"/>
</dbReference>
<sequence length="936" mass="107574">MKSRFYKYGDLIIDNIEGGYYSPVRHYSAAMGQSGETMFGMDRRWGGSVVNDSKPGKEFWSIIDRESATWPYNYKGGTNAKKLRRLASEIMWISYDKYFKQYLSKKAQRIVSRSPRLEAHFFYACWNGVVRFQQFAEAINKAVESGTTSLKDLEQVALNSRLNHSVALLRRGGEIFRDRIFPKLSRRRVPVWPFLAGGALLIAGGTVWAVKKADIYAGGTVCGGVAYNKGVLYAQWVEPRGGSFNVQGRTYDILLHHIGSYYTIKPRVKKLELYKYDRYMATDFFDIDSKEQNPDAFDAVEDCEYIYGDFVTYSPSDSKPISPGLIPRYRQRLEKPIKGNLYFVESVYREYNNAVGDFVIVYVLRSFDNKKLIQRTIAVEQEIKYYTDRMRILLAVAVHKRWALESVNKKKGKTLSSLGDADSEDGDELSEEDRKRMEAKRKKVWDMANNTFRMVNKLESLFKEVKLSDLKPGNILVEYISGKPCLGYSKVMKVNSGNKWYPVDTVDCDRSGVPVTGHGVRGHYITPTEKLYIIESLPAPPKAKVIGRETIKGEVFDIYSNTDDTIGQIYNSPSFCIGHQVYYEVGGQGKYGYVKYPDLYYPTTEPGDAYIKSIANSRDFVKEYPFLHLYPGYDKKLKSDNVRSLLKKHFPNTKFSIRTTHDKCEISWVDGPTEEQVREYARLFQEADDSDYYSDYHSSVDTDFTRLFGGYEYLVNWTSRSFSDDQKHRVIANYPELEGRINAQDFLNKYPNLSQEISDEYGVKIDYYSELRYLMRYDIGVEHILRSVPLPDYVPIKAKQKGLSPLEKKIRDAVGSGNLIAKIDGRYVLAKKQAVVSTQSTIWSVGYSQPSTRNKVIQKLQDAGFKTDEQTNWIYRNSDIEIFNYPEMMAKVKAERASMGLPDTYNPYSLIVANSLRRILEKRNGELASNMRNNNK</sequence>